<accession>A0A094QGD3</accession>
<dbReference type="GO" id="GO:0006355">
    <property type="term" value="P:regulation of DNA-templated transcription"/>
    <property type="evidence" value="ECO:0007669"/>
    <property type="project" value="TreeGrafter"/>
</dbReference>
<evidence type="ECO:0000313" key="2">
    <source>
        <dbReference type="EMBL" id="KGA21359.1"/>
    </source>
</evidence>
<evidence type="ECO:0000259" key="1">
    <source>
        <dbReference type="Pfam" id="PF03466"/>
    </source>
</evidence>
<dbReference type="PANTHER" id="PTHR30419">
    <property type="entry name" value="HTH-TYPE TRANSCRIPTIONAL REGULATOR YBHD"/>
    <property type="match status" value="1"/>
</dbReference>
<dbReference type="CDD" id="cd05466">
    <property type="entry name" value="PBP2_LTTR_substrate"/>
    <property type="match status" value="1"/>
</dbReference>
<dbReference type="InterPro" id="IPR050950">
    <property type="entry name" value="HTH-type_LysR_regulators"/>
</dbReference>
<dbReference type="Pfam" id="PF03466">
    <property type="entry name" value="LysR_substrate"/>
    <property type="match status" value="1"/>
</dbReference>
<dbReference type="InterPro" id="IPR005119">
    <property type="entry name" value="LysR_subst-bd"/>
</dbReference>
<dbReference type="AlphaFoldDB" id="A0A094QGD3"/>
<reference evidence="2" key="1">
    <citation type="submission" date="2014-06" db="EMBL/GenBank/DDBJ databases">
        <title>Key roles for freshwater Actinobacteria revealed by deep metagenomic sequencing.</title>
        <authorList>
            <person name="Ghai R."/>
            <person name="Mizuno C.M."/>
            <person name="Picazo A."/>
            <person name="Camacho A."/>
            <person name="Rodriguez-Valera F."/>
        </authorList>
    </citation>
    <scope>NUCLEOTIDE SEQUENCE</scope>
</reference>
<proteinExistence type="predicted"/>
<dbReference type="Gene3D" id="3.40.190.290">
    <property type="match status" value="1"/>
</dbReference>
<protein>
    <recommendedName>
        <fullName evidence="1">LysR substrate-binding domain-containing protein</fullName>
    </recommendedName>
</protein>
<gene>
    <name evidence="2" type="ORF">GM51_2545</name>
</gene>
<organism evidence="2">
    <name type="scientific">freshwater metagenome</name>
    <dbReference type="NCBI Taxonomy" id="449393"/>
    <lineage>
        <taxon>unclassified sequences</taxon>
        <taxon>metagenomes</taxon>
        <taxon>ecological metagenomes</taxon>
    </lineage>
</organism>
<feature type="domain" description="LysR substrate-binding" evidence="1">
    <location>
        <begin position="8"/>
        <end position="168"/>
    </location>
</feature>
<comment type="caution">
    <text evidence="2">The sequence shown here is derived from an EMBL/GenBank/DDBJ whole genome shotgun (WGS) entry which is preliminary data.</text>
</comment>
<dbReference type="EMBL" id="JNSL01000008">
    <property type="protein sequence ID" value="KGA21359.1"/>
    <property type="molecule type" value="Genomic_DNA"/>
</dbReference>
<dbReference type="GO" id="GO:0005829">
    <property type="term" value="C:cytosol"/>
    <property type="evidence" value="ECO:0007669"/>
    <property type="project" value="TreeGrafter"/>
</dbReference>
<dbReference type="PANTHER" id="PTHR30419:SF28">
    <property type="entry name" value="HTH-TYPE TRANSCRIPTIONAL REGULATOR BSDA"/>
    <property type="match status" value="1"/>
</dbReference>
<dbReference type="SUPFAM" id="SSF53850">
    <property type="entry name" value="Periplasmic binding protein-like II"/>
    <property type="match status" value="1"/>
</dbReference>
<name>A0A094QGD3_9ZZZZ</name>
<sequence length="173" mass="18723">MAPSTDDQEWLPLIATGQLDFAFTALPLAPGTFEAIEVLRDSWLLLTQAGSPLATLKSPLSVKSLKSIPLIGFGATGISQNRLEEYLRGHGMDPNIIFRTNDNVAVTELVATGFASALMPSLTVGHLDKRVIKIPVDIPTRSIALAWHSKRTQLPAAESFIEHVRAVCSAIEH</sequence>